<reference evidence="2" key="1">
    <citation type="submission" date="2020-02" db="EMBL/GenBank/DDBJ databases">
        <authorList>
            <person name="Meier V. D."/>
        </authorList>
    </citation>
    <scope>NUCLEOTIDE SEQUENCE</scope>
    <source>
        <strain evidence="2">AVDCRST_MAG12</strain>
    </source>
</reference>
<proteinExistence type="predicted"/>
<feature type="domain" description="SGNH hydrolase-type esterase" evidence="1">
    <location>
        <begin position="1"/>
        <end position="111"/>
    </location>
</feature>
<dbReference type="EMBL" id="CADCVK010000437">
    <property type="protein sequence ID" value="CAA9509136.1"/>
    <property type="molecule type" value="Genomic_DNA"/>
</dbReference>
<evidence type="ECO:0000313" key="2">
    <source>
        <dbReference type="EMBL" id="CAA9509136.1"/>
    </source>
</evidence>
<evidence type="ECO:0000259" key="1">
    <source>
        <dbReference type="Pfam" id="PF13472"/>
    </source>
</evidence>
<dbReference type="Pfam" id="PF13472">
    <property type="entry name" value="Lipase_GDSL_2"/>
    <property type="match status" value="1"/>
</dbReference>
<sequence length="125" mass="13867">GINDVWRAFGDNASEAVPIDEYEATLRTLLDRAREATGARLIFMEPYVIEPDRTEPMRAAMDEFGAVVDRLAEEYGAVLVRTQAAFDAVLEHTPPTDWAEDRVHPALPGHAVIALAFLRAVDFTL</sequence>
<dbReference type="InterPro" id="IPR036514">
    <property type="entry name" value="SGNH_hydro_sf"/>
</dbReference>
<dbReference type="AlphaFoldDB" id="A0A6J4SYI5"/>
<dbReference type="InterPro" id="IPR013830">
    <property type="entry name" value="SGNH_hydro"/>
</dbReference>
<dbReference type="SUPFAM" id="SSF52266">
    <property type="entry name" value="SGNH hydrolase"/>
    <property type="match status" value="1"/>
</dbReference>
<dbReference type="Gene3D" id="3.40.50.1110">
    <property type="entry name" value="SGNH hydrolase"/>
    <property type="match status" value="1"/>
</dbReference>
<protein>
    <recommendedName>
        <fullName evidence="1">SGNH hydrolase-type esterase domain-containing protein</fullName>
    </recommendedName>
</protein>
<accession>A0A6J4SYI5</accession>
<name>A0A6J4SYI5_9ACTN</name>
<feature type="non-terminal residue" evidence="2">
    <location>
        <position position="1"/>
    </location>
</feature>
<gene>
    <name evidence="2" type="ORF">AVDCRST_MAG12-3121</name>
</gene>
<organism evidence="2">
    <name type="scientific">uncultured Rubrobacteraceae bacterium</name>
    <dbReference type="NCBI Taxonomy" id="349277"/>
    <lineage>
        <taxon>Bacteria</taxon>
        <taxon>Bacillati</taxon>
        <taxon>Actinomycetota</taxon>
        <taxon>Rubrobacteria</taxon>
        <taxon>Rubrobacterales</taxon>
        <taxon>Rubrobacteraceae</taxon>
        <taxon>environmental samples</taxon>
    </lineage>
</organism>